<evidence type="ECO:0000259" key="2">
    <source>
        <dbReference type="PROSITE" id="PS50837"/>
    </source>
</evidence>
<accession>A0ABQ0GJK6</accession>
<name>A0ABQ0GJK6_9PEZI</name>
<keyword evidence="4" id="KW-1185">Reference proteome</keyword>
<evidence type="ECO:0000313" key="4">
    <source>
        <dbReference type="Proteomes" id="UP001628179"/>
    </source>
</evidence>
<dbReference type="Gene3D" id="3.40.50.300">
    <property type="entry name" value="P-loop containing nucleotide triphosphate hydrolases"/>
    <property type="match status" value="1"/>
</dbReference>
<sequence length="487" mass="55361">MDPASVIGLGASIIQLIETTVKIIGYANAVKSAPAERAQFARHASSLLALLTDLRAWGKGGPLDQLHDQMERLTMKLAPPSGPLKKMGRALIWAIDKKEIEEALTQIERVEALVSLAFQNDQFRLTLAVKRDLQDLQGVISDAVVKRKDKGFRAVTDWLSGIDFAAKHADFLHRRRAGTGEWLLSDPTFQYWLSGENRLLWCSGLPGAGKTTLSAMVIDWLASGYPDQQVAIIYFYCSYKERELHTAKNVIGSLLKQLIQHMPSLPEGLLNLYDEHRQKGTRPDLNELTRLITQHAQNFSDIFVVIDALDEYSDFDLRRSTLFDEIEKLPENVRILITSRHSQRIDERFKGVPYIEVRAADEDVKRYVVARYDKEMSLAGRIRSNQALKEEIIDTVVARSQGMFLLSQLHMDSLSKKLTVRQVRSALASLPNELDDTYNQVMGRIQEQDDTRATLAHRILYWISRATRISTRTVFSTQSNWYWHVPA</sequence>
<dbReference type="EMBL" id="BAAFSV010000004">
    <property type="protein sequence ID" value="GAB1317947.1"/>
    <property type="molecule type" value="Genomic_DNA"/>
</dbReference>
<dbReference type="Proteomes" id="UP001628179">
    <property type="component" value="Unassembled WGS sequence"/>
</dbReference>
<evidence type="ECO:0000313" key="3">
    <source>
        <dbReference type="EMBL" id="GAB1317947.1"/>
    </source>
</evidence>
<dbReference type="SUPFAM" id="SSF52540">
    <property type="entry name" value="P-loop containing nucleoside triphosphate hydrolases"/>
    <property type="match status" value="1"/>
</dbReference>
<reference evidence="3 4" key="1">
    <citation type="submission" date="2024-09" db="EMBL/GenBank/DDBJ databases">
        <title>Itraconazole resistance in Madurella fahalii resulting from another homologue of gene encoding cytochrome P450 14-alpha sterol demethylase (CYP51).</title>
        <authorList>
            <person name="Yoshioka I."/>
            <person name="Fahal A.H."/>
            <person name="Kaneko S."/>
            <person name="Yaguchi T."/>
        </authorList>
    </citation>
    <scope>NUCLEOTIDE SEQUENCE [LARGE SCALE GENOMIC DNA]</scope>
    <source>
        <strain evidence="3 4">IFM 68171</strain>
    </source>
</reference>
<comment type="caution">
    <text evidence="3">The sequence shown here is derived from an EMBL/GenBank/DDBJ whole genome shotgun (WGS) entry which is preliminary data.</text>
</comment>
<dbReference type="PANTHER" id="PTHR10039:SF15">
    <property type="entry name" value="NACHT DOMAIN-CONTAINING PROTEIN"/>
    <property type="match status" value="1"/>
</dbReference>
<proteinExistence type="predicted"/>
<dbReference type="GeneID" id="98178900"/>
<dbReference type="PROSITE" id="PS50837">
    <property type="entry name" value="NACHT"/>
    <property type="match status" value="1"/>
</dbReference>
<dbReference type="Pfam" id="PF24883">
    <property type="entry name" value="NPHP3_N"/>
    <property type="match status" value="1"/>
</dbReference>
<dbReference type="InterPro" id="IPR056884">
    <property type="entry name" value="NPHP3-like_N"/>
</dbReference>
<protein>
    <recommendedName>
        <fullName evidence="2">NACHT domain-containing protein</fullName>
    </recommendedName>
</protein>
<dbReference type="InterPro" id="IPR027417">
    <property type="entry name" value="P-loop_NTPase"/>
</dbReference>
<evidence type="ECO:0000256" key="1">
    <source>
        <dbReference type="ARBA" id="ARBA00022737"/>
    </source>
</evidence>
<gene>
    <name evidence="3" type="ORF">MFIFM68171_08157</name>
</gene>
<dbReference type="InterPro" id="IPR007111">
    <property type="entry name" value="NACHT_NTPase"/>
</dbReference>
<feature type="domain" description="NACHT" evidence="2">
    <location>
        <begin position="198"/>
        <end position="340"/>
    </location>
</feature>
<dbReference type="PANTHER" id="PTHR10039">
    <property type="entry name" value="AMELOGENIN"/>
    <property type="match status" value="1"/>
</dbReference>
<keyword evidence="1" id="KW-0677">Repeat</keyword>
<organism evidence="3 4">
    <name type="scientific">Madurella fahalii</name>
    <dbReference type="NCBI Taxonomy" id="1157608"/>
    <lineage>
        <taxon>Eukaryota</taxon>
        <taxon>Fungi</taxon>
        <taxon>Dikarya</taxon>
        <taxon>Ascomycota</taxon>
        <taxon>Pezizomycotina</taxon>
        <taxon>Sordariomycetes</taxon>
        <taxon>Sordariomycetidae</taxon>
        <taxon>Sordariales</taxon>
        <taxon>Sordariales incertae sedis</taxon>
        <taxon>Madurella</taxon>
    </lineage>
</organism>
<dbReference type="RefSeq" id="XP_070919678.1">
    <property type="nucleotide sequence ID" value="XM_071063577.1"/>
</dbReference>